<proteinExistence type="predicted"/>
<dbReference type="Gene3D" id="2.10.260.10">
    <property type="match status" value="1"/>
</dbReference>
<dbReference type="SMART" id="SM00966">
    <property type="entry name" value="SpoVT_AbrB"/>
    <property type="match status" value="1"/>
</dbReference>
<dbReference type="InterPro" id="IPR007159">
    <property type="entry name" value="SpoVT-AbrB_dom"/>
</dbReference>
<feature type="domain" description="SpoVT-AbrB" evidence="1">
    <location>
        <begin position="6"/>
        <end position="53"/>
    </location>
</feature>
<evidence type="ECO:0000313" key="3">
    <source>
        <dbReference type="Proteomes" id="UP000229647"/>
    </source>
</evidence>
<comment type="caution">
    <text evidence="2">The sequence shown here is derived from an EMBL/GenBank/DDBJ whole genome shotgun (WGS) entry which is preliminary data.</text>
</comment>
<sequence>MNQTVIPIGNSYGIIIPKQLMSQVGIKPGSVLTVQKDPNGTTLLLSQNGKIKSSITPDFLRALNNVNKQYGEAFQNLANK</sequence>
<dbReference type="SUPFAM" id="SSF89447">
    <property type="entry name" value="AbrB/MazE/MraZ-like"/>
    <property type="match status" value="1"/>
</dbReference>
<dbReference type="InterPro" id="IPR037914">
    <property type="entry name" value="SpoVT-AbrB_sf"/>
</dbReference>
<organism evidence="2 3">
    <name type="scientific">Candidatus Roizmanbacteria bacterium CG_4_9_14_3_um_filter_33_18</name>
    <dbReference type="NCBI Taxonomy" id="1974841"/>
    <lineage>
        <taxon>Bacteria</taxon>
        <taxon>Candidatus Roizmaniibacteriota</taxon>
    </lineage>
</organism>
<evidence type="ECO:0000259" key="1">
    <source>
        <dbReference type="SMART" id="SM00966"/>
    </source>
</evidence>
<gene>
    <name evidence="2" type="ORF">CO165_04640</name>
</gene>
<dbReference type="Pfam" id="PF04014">
    <property type="entry name" value="MazE_antitoxin"/>
    <property type="match status" value="1"/>
</dbReference>
<dbReference type="AlphaFoldDB" id="A0A2M7XWV6"/>
<name>A0A2M7XWV6_9BACT</name>
<reference evidence="3" key="1">
    <citation type="submission" date="2017-09" db="EMBL/GenBank/DDBJ databases">
        <title>Depth-based differentiation of microbial function through sediment-hosted aquifers and enrichment of novel symbionts in the deep terrestrial subsurface.</title>
        <authorList>
            <person name="Probst A.J."/>
            <person name="Ladd B."/>
            <person name="Jarett J.K."/>
            <person name="Geller-Mcgrath D.E."/>
            <person name="Sieber C.M.K."/>
            <person name="Emerson J.B."/>
            <person name="Anantharaman K."/>
            <person name="Thomas B.C."/>
            <person name="Malmstrom R."/>
            <person name="Stieglmeier M."/>
            <person name="Klingl A."/>
            <person name="Woyke T."/>
            <person name="Ryan C.M."/>
            <person name="Banfield J.F."/>
        </authorList>
    </citation>
    <scope>NUCLEOTIDE SEQUENCE [LARGE SCALE GENOMIC DNA]</scope>
</reference>
<accession>A0A2M7XWV6</accession>
<protein>
    <recommendedName>
        <fullName evidence="1">SpoVT-AbrB domain-containing protein</fullName>
    </recommendedName>
</protein>
<dbReference type="Proteomes" id="UP000229647">
    <property type="component" value="Unassembled WGS sequence"/>
</dbReference>
<evidence type="ECO:0000313" key="2">
    <source>
        <dbReference type="EMBL" id="PJA55227.1"/>
    </source>
</evidence>
<dbReference type="GO" id="GO:0003677">
    <property type="term" value="F:DNA binding"/>
    <property type="evidence" value="ECO:0007669"/>
    <property type="project" value="InterPro"/>
</dbReference>
<dbReference type="EMBL" id="PFWL01000190">
    <property type="protein sequence ID" value="PJA55227.1"/>
    <property type="molecule type" value="Genomic_DNA"/>
</dbReference>